<keyword evidence="3" id="KW-1185">Reference proteome</keyword>
<evidence type="ECO:0000313" key="3">
    <source>
        <dbReference type="Proteomes" id="UP000549052"/>
    </source>
</evidence>
<comment type="caution">
    <text evidence="2">The sequence shown here is derived from an EMBL/GenBank/DDBJ whole genome shotgun (WGS) entry which is preliminary data.</text>
</comment>
<evidence type="ECO:0000313" key="2">
    <source>
        <dbReference type="EMBL" id="MBA8879989.1"/>
    </source>
</evidence>
<dbReference type="RefSeq" id="WP_182550656.1">
    <property type="nucleotide sequence ID" value="NZ_JACGXN010000006.1"/>
</dbReference>
<evidence type="ECO:0000256" key="1">
    <source>
        <dbReference type="SAM" id="MobiDB-lite"/>
    </source>
</evidence>
<organism evidence="2 3">
    <name type="scientific">Phyllobacterium myrsinacearum</name>
    <dbReference type="NCBI Taxonomy" id="28101"/>
    <lineage>
        <taxon>Bacteria</taxon>
        <taxon>Pseudomonadati</taxon>
        <taxon>Pseudomonadota</taxon>
        <taxon>Alphaproteobacteria</taxon>
        <taxon>Hyphomicrobiales</taxon>
        <taxon>Phyllobacteriaceae</taxon>
        <taxon>Phyllobacterium</taxon>
    </lineage>
</organism>
<sequence length="63" mass="7208">MPSPAVKVLFEERSPMASKAYHAVRGDDIFPAVKPEETSADFLCSEERNHTTDDRDPSQRWEE</sequence>
<feature type="compositionally biased region" description="Basic and acidic residues" evidence="1">
    <location>
        <begin position="45"/>
        <end position="63"/>
    </location>
</feature>
<dbReference type="EMBL" id="JACGXN010000006">
    <property type="protein sequence ID" value="MBA8879989.1"/>
    <property type="molecule type" value="Genomic_DNA"/>
</dbReference>
<protein>
    <submittedName>
        <fullName evidence="2">Uncharacterized protein</fullName>
    </submittedName>
</protein>
<dbReference type="AlphaFoldDB" id="A0A839EMD1"/>
<accession>A0A839EMD1</accession>
<proteinExistence type="predicted"/>
<dbReference type="Proteomes" id="UP000549052">
    <property type="component" value="Unassembled WGS sequence"/>
</dbReference>
<feature type="region of interest" description="Disordered" evidence="1">
    <location>
        <begin position="39"/>
        <end position="63"/>
    </location>
</feature>
<gene>
    <name evidence="2" type="ORF">FHW16_003708</name>
</gene>
<reference evidence="2 3" key="1">
    <citation type="submission" date="2020-07" db="EMBL/GenBank/DDBJ databases">
        <title>Genomic Encyclopedia of Type Strains, Phase IV (KMG-V): Genome sequencing to study the core and pangenomes of soil and plant-associated prokaryotes.</title>
        <authorList>
            <person name="Whitman W."/>
        </authorList>
    </citation>
    <scope>NUCLEOTIDE SEQUENCE [LARGE SCALE GENOMIC DNA]</scope>
    <source>
        <strain evidence="2 3">AN3</strain>
    </source>
</reference>
<name>A0A839EMD1_9HYPH</name>